<keyword evidence="9" id="KW-0288">FMN</keyword>
<protein>
    <recommendedName>
        <fullName evidence="4">Blue-light-activated histidine kinase</fullName>
        <ecNumber evidence="3">2.7.13.3</ecNumber>
    </recommendedName>
</protein>
<keyword evidence="14" id="KW-0418">Kinase</keyword>
<comment type="subcellular location">
    <subcellularLocation>
        <location evidence="2">Membrane</location>
        <topology evidence="2">Multi-pass membrane protein</topology>
    </subcellularLocation>
</comment>
<dbReference type="InterPro" id="IPR000014">
    <property type="entry name" value="PAS"/>
</dbReference>
<evidence type="ECO:0000256" key="14">
    <source>
        <dbReference type="ARBA" id="ARBA00022777"/>
    </source>
</evidence>
<dbReference type="AlphaFoldDB" id="A0A2P7SIJ3"/>
<evidence type="ECO:0000256" key="21">
    <source>
        <dbReference type="ARBA" id="ARBA00023170"/>
    </source>
</evidence>
<evidence type="ECO:0000313" key="25">
    <source>
        <dbReference type="EMBL" id="PSJ62308.1"/>
    </source>
</evidence>
<name>A0A2P7SIJ3_9HYPH</name>
<dbReference type="PROSITE" id="PS50112">
    <property type="entry name" value="PAS"/>
    <property type="match status" value="1"/>
</dbReference>
<feature type="domain" description="PAS" evidence="23">
    <location>
        <begin position="256"/>
        <end position="326"/>
    </location>
</feature>
<keyword evidence="19" id="KW-0843">Virulence</keyword>
<dbReference type="PANTHER" id="PTHR41523">
    <property type="entry name" value="TWO-COMPONENT SYSTEM SENSOR PROTEIN"/>
    <property type="match status" value="1"/>
</dbReference>
<reference evidence="25 26" key="1">
    <citation type="submission" date="2018-03" db="EMBL/GenBank/DDBJ databases">
        <title>The draft genome of Mesorhizobium soli JCM 19897.</title>
        <authorList>
            <person name="Li L."/>
            <person name="Liu L."/>
            <person name="Liang L."/>
            <person name="Wang T."/>
            <person name="Zhang X."/>
        </authorList>
    </citation>
    <scope>NUCLEOTIDE SEQUENCE [LARGE SCALE GENOMIC DNA]</scope>
    <source>
        <strain evidence="25 26">JCM 19897</strain>
    </source>
</reference>
<feature type="transmembrane region" description="Helical" evidence="22">
    <location>
        <begin position="141"/>
        <end position="164"/>
    </location>
</feature>
<evidence type="ECO:0000256" key="13">
    <source>
        <dbReference type="ARBA" id="ARBA00022741"/>
    </source>
</evidence>
<evidence type="ECO:0000256" key="9">
    <source>
        <dbReference type="ARBA" id="ARBA00022643"/>
    </source>
</evidence>
<dbReference type="EMBL" id="PXYL01000003">
    <property type="protein sequence ID" value="PSJ62308.1"/>
    <property type="molecule type" value="Genomic_DNA"/>
</dbReference>
<proteinExistence type="predicted"/>
<dbReference type="InterPro" id="IPR001610">
    <property type="entry name" value="PAC"/>
</dbReference>
<evidence type="ECO:0000256" key="10">
    <source>
        <dbReference type="ARBA" id="ARBA00022679"/>
    </source>
</evidence>
<comment type="caution">
    <text evidence="25">The sequence shown here is derived from an EMBL/GenBank/DDBJ whole genome shotgun (WGS) entry which is preliminary data.</text>
</comment>
<dbReference type="GO" id="GO:0004673">
    <property type="term" value="F:protein histidine kinase activity"/>
    <property type="evidence" value="ECO:0007669"/>
    <property type="project" value="UniProtKB-EC"/>
</dbReference>
<evidence type="ECO:0000256" key="2">
    <source>
        <dbReference type="ARBA" id="ARBA00004141"/>
    </source>
</evidence>
<dbReference type="InterPro" id="IPR035965">
    <property type="entry name" value="PAS-like_dom_sf"/>
</dbReference>
<dbReference type="InterPro" id="IPR000700">
    <property type="entry name" value="PAS-assoc_C"/>
</dbReference>
<keyword evidence="12" id="KW-0677">Repeat</keyword>
<dbReference type="Gene3D" id="3.30.450.20">
    <property type="entry name" value="PAS domain"/>
    <property type="match status" value="1"/>
</dbReference>
<evidence type="ECO:0000256" key="7">
    <source>
        <dbReference type="ARBA" id="ARBA00022606"/>
    </source>
</evidence>
<comment type="catalytic activity">
    <reaction evidence="1">
        <text>ATP + protein L-histidine = ADP + protein N-phospho-L-histidine.</text>
        <dbReference type="EC" id="2.7.13.3"/>
    </reaction>
</comment>
<accession>A0A2P7SIJ3</accession>
<dbReference type="CDD" id="cd00130">
    <property type="entry name" value="PAS"/>
    <property type="match status" value="1"/>
</dbReference>
<keyword evidence="26" id="KW-1185">Reference proteome</keyword>
<organism evidence="25 26">
    <name type="scientific">Pseudaminobacter soli</name>
    <name type="common">ex Li et al. 2025</name>
    <dbReference type="NCBI Taxonomy" id="1295366"/>
    <lineage>
        <taxon>Bacteria</taxon>
        <taxon>Pseudomonadati</taxon>
        <taxon>Pseudomonadota</taxon>
        <taxon>Alphaproteobacteria</taxon>
        <taxon>Hyphomicrobiales</taxon>
        <taxon>Phyllobacteriaceae</taxon>
        <taxon>Pseudaminobacter</taxon>
    </lineage>
</organism>
<evidence type="ECO:0000256" key="18">
    <source>
        <dbReference type="ARBA" id="ARBA00023012"/>
    </source>
</evidence>
<keyword evidence="11 22" id="KW-0812">Transmembrane</keyword>
<keyword evidence="16 22" id="KW-1133">Transmembrane helix</keyword>
<dbReference type="InterPro" id="IPR025201">
    <property type="entry name" value="KdpD_TM"/>
</dbReference>
<dbReference type="Pfam" id="PF07536">
    <property type="entry name" value="HWE_HK"/>
    <property type="match status" value="1"/>
</dbReference>
<dbReference type="InterPro" id="IPR036890">
    <property type="entry name" value="HATPase_C_sf"/>
</dbReference>
<evidence type="ECO:0000256" key="11">
    <source>
        <dbReference type="ARBA" id="ARBA00022692"/>
    </source>
</evidence>
<dbReference type="SUPFAM" id="SSF55785">
    <property type="entry name" value="PYP-like sensor domain (PAS domain)"/>
    <property type="match status" value="1"/>
</dbReference>
<dbReference type="GO" id="GO:0000160">
    <property type="term" value="P:phosphorelay signal transduction system"/>
    <property type="evidence" value="ECO:0007669"/>
    <property type="project" value="UniProtKB-KW"/>
</dbReference>
<evidence type="ECO:0000313" key="26">
    <source>
        <dbReference type="Proteomes" id="UP000240653"/>
    </source>
</evidence>
<dbReference type="SMART" id="SM00091">
    <property type="entry name" value="PAS"/>
    <property type="match status" value="1"/>
</dbReference>
<keyword evidence="17" id="KW-0157">Chromophore</keyword>
<dbReference type="NCBIfam" id="TIGR00229">
    <property type="entry name" value="sensory_box"/>
    <property type="match status" value="1"/>
</dbReference>
<evidence type="ECO:0000256" key="15">
    <source>
        <dbReference type="ARBA" id="ARBA00022840"/>
    </source>
</evidence>
<dbReference type="GO" id="GO:0016020">
    <property type="term" value="C:membrane"/>
    <property type="evidence" value="ECO:0007669"/>
    <property type="project" value="UniProtKB-SubCell"/>
</dbReference>
<dbReference type="Gene3D" id="1.20.120.620">
    <property type="entry name" value="Backbone structure of the membrane domain of e. Coli histidine kinase receptor kdpd"/>
    <property type="match status" value="1"/>
</dbReference>
<dbReference type="OrthoDB" id="7991996at2"/>
<evidence type="ECO:0000256" key="4">
    <source>
        <dbReference type="ARBA" id="ARBA00021740"/>
    </source>
</evidence>
<evidence type="ECO:0000256" key="6">
    <source>
        <dbReference type="ARBA" id="ARBA00022553"/>
    </source>
</evidence>
<evidence type="ECO:0000256" key="20">
    <source>
        <dbReference type="ARBA" id="ARBA00023136"/>
    </source>
</evidence>
<keyword evidence="20 22" id="KW-0472">Membrane</keyword>
<dbReference type="InterPro" id="IPR011102">
    <property type="entry name" value="Sig_transdc_His_kinase_HWE"/>
</dbReference>
<evidence type="ECO:0000256" key="17">
    <source>
        <dbReference type="ARBA" id="ARBA00022991"/>
    </source>
</evidence>
<sequence>MNRRAARLTALPAYPPLRSPITANYTTESKLRMGCQRPGGPFRLMRRSRNPAFQGVARENWIEGDSPEPAGESTTEQTAEFAIVAGPPRPHEPAPSGLISPPRAMPVDRFWRRSATRHCKGPAMDRLIRAYHTIFITNPMYAYAFAIGCVVIATLLRLAAGVITTDVAPFVTLFPAVLLAAVLGGTGPGTLALVLSGASAWYFFLEPLRSLEINTTATAIDLVLFALCGAAMILVGAVLQAAVERADRTLQDVREGERRLRAALEAGHLGTISYNLAQDRGRWSPAFAKMIGQPVTDMSFSDWLELVHPDDRHIAQTSLEEALATKTETYKTHYRIVRPDKAVRWLEFSVTATRDGTGELIGLDGFAVDVTDRFREDERKQEIVREMHHRVKNVLAIVQALARQTAHQATSLDGFLSTFQARLNALATTHDLIVSHQGRGVALAELVKTETAPFETIAGSRITLDGPDLMLPSEMITPLGLVIHELTTNAAKYGSLSHRNGAVSVNWSTRTNGGGPRLSVLWRERGGPPVVAPTKAGFGSRLISRMIRNDLAGEIEFHWLAQGLDCTFTVPLAN</sequence>
<evidence type="ECO:0000259" key="23">
    <source>
        <dbReference type="PROSITE" id="PS50112"/>
    </source>
</evidence>
<dbReference type="Gene3D" id="3.30.565.10">
    <property type="entry name" value="Histidine kinase-like ATPase, C-terminal domain"/>
    <property type="match status" value="1"/>
</dbReference>
<dbReference type="PANTHER" id="PTHR41523:SF8">
    <property type="entry name" value="ETHYLENE RESPONSE SENSOR PROTEIN"/>
    <property type="match status" value="1"/>
</dbReference>
<dbReference type="InterPro" id="IPR038318">
    <property type="entry name" value="KdpD_sf"/>
</dbReference>
<gene>
    <name evidence="25" type="ORF">C7I85_08375</name>
</gene>
<evidence type="ECO:0000256" key="3">
    <source>
        <dbReference type="ARBA" id="ARBA00012438"/>
    </source>
</evidence>
<evidence type="ECO:0000256" key="8">
    <source>
        <dbReference type="ARBA" id="ARBA00022630"/>
    </source>
</evidence>
<dbReference type="Gene3D" id="2.10.70.100">
    <property type="match status" value="1"/>
</dbReference>
<keyword evidence="8" id="KW-0285">Flavoprotein</keyword>
<feature type="transmembrane region" description="Helical" evidence="22">
    <location>
        <begin position="217"/>
        <end position="239"/>
    </location>
</feature>
<evidence type="ECO:0000256" key="22">
    <source>
        <dbReference type="SAM" id="Phobius"/>
    </source>
</evidence>
<keyword evidence="7" id="KW-0716">Sensory transduction</keyword>
<evidence type="ECO:0000259" key="24">
    <source>
        <dbReference type="PROSITE" id="PS50113"/>
    </source>
</evidence>
<dbReference type="Proteomes" id="UP000240653">
    <property type="component" value="Unassembled WGS sequence"/>
</dbReference>
<evidence type="ECO:0000256" key="5">
    <source>
        <dbReference type="ARBA" id="ARBA00022543"/>
    </source>
</evidence>
<dbReference type="GO" id="GO:0005524">
    <property type="term" value="F:ATP binding"/>
    <property type="evidence" value="ECO:0007669"/>
    <property type="project" value="UniProtKB-KW"/>
</dbReference>
<keyword evidence="10" id="KW-0808">Transferase</keyword>
<dbReference type="SMART" id="SM00086">
    <property type="entry name" value="PAC"/>
    <property type="match status" value="1"/>
</dbReference>
<evidence type="ECO:0000256" key="16">
    <source>
        <dbReference type="ARBA" id="ARBA00022989"/>
    </source>
</evidence>
<dbReference type="SMART" id="SM00911">
    <property type="entry name" value="HWE_HK"/>
    <property type="match status" value="1"/>
</dbReference>
<dbReference type="Pfam" id="PF13493">
    <property type="entry name" value="DUF4118"/>
    <property type="match status" value="1"/>
</dbReference>
<feature type="transmembrane region" description="Helical" evidence="22">
    <location>
        <begin position="176"/>
        <end position="205"/>
    </location>
</feature>
<keyword evidence="15" id="KW-0067">ATP-binding</keyword>
<keyword evidence="5" id="KW-0600">Photoreceptor protein</keyword>
<feature type="domain" description="PAC" evidence="24">
    <location>
        <begin position="330"/>
        <end position="382"/>
    </location>
</feature>
<dbReference type="InterPro" id="IPR013655">
    <property type="entry name" value="PAS_fold_3"/>
</dbReference>
<evidence type="ECO:0000256" key="19">
    <source>
        <dbReference type="ARBA" id="ARBA00023026"/>
    </source>
</evidence>
<dbReference type="Pfam" id="PF08447">
    <property type="entry name" value="PAS_3"/>
    <property type="match status" value="1"/>
</dbReference>
<keyword evidence="6" id="KW-0597">Phosphoprotein</keyword>
<evidence type="ECO:0000256" key="1">
    <source>
        <dbReference type="ARBA" id="ARBA00000085"/>
    </source>
</evidence>
<keyword evidence="13" id="KW-0547">Nucleotide-binding</keyword>
<keyword evidence="21" id="KW-0675">Receptor</keyword>
<dbReference type="GO" id="GO:0009881">
    <property type="term" value="F:photoreceptor activity"/>
    <property type="evidence" value="ECO:0007669"/>
    <property type="project" value="UniProtKB-KW"/>
</dbReference>
<dbReference type="EC" id="2.7.13.3" evidence="3"/>
<dbReference type="PROSITE" id="PS50113">
    <property type="entry name" value="PAC"/>
    <property type="match status" value="1"/>
</dbReference>
<evidence type="ECO:0000256" key="12">
    <source>
        <dbReference type="ARBA" id="ARBA00022737"/>
    </source>
</evidence>
<keyword evidence="18" id="KW-0902">Two-component regulatory system</keyword>